<evidence type="ECO:0000313" key="1">
    <source>
        <dbReference type="EMBL" id="EUT78735.1"/>
    </source>
</evidence>
<proteinExistence type="predicted"/>
<name>W7FPF7_PLAFA</name>
<reference evidence="1" key="1">
    <citation type="submission" date="2013-02" db="EMBL/GenBank/DDBJ databases">
        <title>The Genome Sequence of Plasmodium falciparum Santa Lucia.</title>
        <authorList>
            <consortium name="The Broad Institute Genome Sequencing Platform"/>
            <consortium name="The Broad Institute Genome Sequencing Center for Infectious Disease"/>
            <person name="Neafsey D."/>
            <person name="Cheeseman I."/>
            <person name="Volkman S."/>
            <person name="Adams J."/>
            <person name="Walker B."/>
            <person name="Young S.K."/>
            <person name="Zeng Q."/>
            <person name="Gargeya S."/>
            <person name="Fitzgerald M."/>
            <person name="Haas B."/>
            <person name="Abouelleil A."/>
            <person name="Alvarado L."/>
            <person name="Arachchi H.M."/>
            <person name="Berlin A.M."/>
            <person name="Chapman S.B."/>
            <person name="Dewar J."/>
            <person name="Goldberg J."/>
            <person name="Griggs A."/>
            <person name="Gujja S."/>
            <person name="Hansen M."/>
            <person name="Howarth C."/>
            <person name="Imamovic A."/>
            <person name="Larimer J."/>
            <person name="McCowan C."/>
            <person name="Murphy C."/>
            <person name="Neiman D."/>
            <person name="Pearson M."/>
            <person name="Priest M."/>
            <person name="Roberts A."/>
            <person name="Saif S."/>
            <person name="Shea T."/>
            <person name="Sisk P."/>
            <person name="Sykes S."/>
            <person name="Wortman J."/>
            <person name="Nusbaum C."/>
            <person name="Birren B."/>
        </authorList>
    </citation>
    <scope>NUCLEOTIDE SEQUENCE [LARGE SCALE GENOMIC DNA]</scope>
    <source>
        <strain evidence="1">Santa Lucia</strain>
    </source>
</reference>
<gene>
    <name evidence="1" type="ORF">PFAG_05313</name>
</gene>
<dbReference type="Proteomes" id="UP000030666">
    <property type="component" value="Unassembled WGS sequence"/>
</dbReference>
<dbReference type="EMBL" id="KE123511">
    <property type="protein sequence ID" value="EUT78735.1"/>
    <property type="molecule type" value="Genomic_DNA"/>
</dbReference>
<dbReference type="AlphaFoldDB" id="W7FPF7"/>
<accession>W7FPF7</accession>
<protein>
    <submittedName>
        <fullName evidence="1">Uncharacterized protein</fullName>
    </submittedName>
</protein>
<organism evidence="1">
    <name type="scientific">Plasmodium falciparum Santa Lucia</name>
    <dbReference type="NCBI Taxonomy" id="478859"/>
    <lineage>
        <taxon>Eukaryota</taxon>
        <taxon>Sar</taxon>
        <taxon>Alveolata</taxon>
        <taxon>Apicomplexa</taxon>
        <taxon>Aconoidasida</taxon>
        <taxon>Haemosporida</taxon>
        <taxon>Plasmodiidae</taxon>
        <taxon>Plasmodium</taxon>
        <taxon>Plasmodium (Laverania)</taxon>
    </lineage>
</organism>
<sequence length="56" mass="6591">MARKTRFVPFIFLFKHIHTYVMHPFYDNLEILEGGTHTIALPSIRDQINDGSLFLQ</sequence>